<comment type="catalytic activity">
    <reaction evidence="1 10">
        <text>ATP-dependent breakage, passage and rejoining of double-stranded DNA.</text>
        <dbReference type="EC" id="5.6.2.2"/>
    </reaction>
</comment>
<dbReference type="NCBIfam" id="NF011501">
    <property type="entry name" value="PRK14939.1"/>
    <property type="match status" value="1"/>
</dbReference>
<feature type="binding site" evidence="10">
    <location>
        <position position="558"/>
    </location>
    <ligand>
        <name>Mg(2+)</name>
        <dbReference type="ChEBI" id="CHEBI:18420"/>
        <label>1</label>
        <note>catalytic</note>
    </ligand>
</feature>
<feature type="site" description="Interaction with DNA" evidence="10">
    <location>
        <position position="502"/>
    </location>
</feature>
<dbReference type="Pfam" id="PF18053">
    <property type="entry name" value="GyrB_insert"/>
    <property type="match status" value="1"/>
</dbReference>
<comment type="caution">
    <text evidence="13">The sequence shown here is derived from an EMBL/GenBank/DDBJ whole genome shotgun (WGS) entry which is preliminary data.</text>
</comment>
<dbReference type="InterPro" id="IPR006171">
    <property type="entry name" value="TOPRIM_dom"/>
</dbReference>
<dbReference type="InterPro" id="IPR036890">
    <property type="entry name" value="HATPase_C_sf"/>
</dbReference>
<dbReference type="Pfam" id="PF00204">
    <property type="entry name" value="DNA_gyraseB"/>
    <property type="match status" value="1"/>
</dbReference>
<evidence type="ECO:0000256" key="9">
    <source>
        <dbReference type="ARBA" id="ARBA00023235"/>
    </source>
</evidence>
<evidence type="ECO:0000256" key="3">
    <source>
        <dbReference type="ARBA" id="ARBA00022723"/>
    </source>
</evidence>
<dbReference type="InterPro" id="IPR011557">
    <property type="entry name" value="GyrB"/>
</dbReference>
<evidence type="ECO:0000256" key="10">
    <source>
        <dbReference type="HAMAP-Rule" id="MF_01898"/>
    </source>
</evidence>
<evidence type="ECO:0000256" key="8">
    <source>
        <dbReference type="ARBA" id="ARBA00023125"/>
    </source>
</evidence>
<feature type="binding site" evidence="10">
    <location>
        <position position="560"/>
    </location>
    <ligand>
        <name>Mg(2+)</name>
        <dbReference type="ChEBI" id="CHEBI:18420"/>
        <label>2</label>
    </ligand>
</feature>
<feature type="domain" description="Toprim" evidence="12">
    <location>
        <begin position="468"/>
        <end position="593"/>
    </location>
</feature>
<evidence type="ECO:0000313" key="14">
    <source>
        <dbReference type="Proteomes" id="UP000806285"/>
    </source>
</evidence>
<comment type="miscellaneous">
    <text evidence="10">Few gyrases are as efficient as E.coli at forming negative supercoils. Not all organisms have 2 type II topoisomerases; in organisms with a single type II topoisomerase this enzyme also has to decatenate newly replicated chromosomes.</text>
</comment>
<feature type="binding site" evidence="10">
    <location>
        <position position="558"/>
    </location>
    <ligand>
        <name>Mg(2+)</name>
        <dbReference type="ChEBI" id="CHEBI:18420"/>
        <label>2</label>
    </ligand>
</feature>
<dbReference type="InterPro" id="IPR013759">
    <property type="entry name" value="Topo_IIA_B_C"/>
</dbReference>
<keyword evidence="10" id="KW-0963">Cytoplasm</keyword>
<dbReference type="InterPro" id="IPR013506">
    <property type="entry name" value="Topo_IIA_bsu_dom2"/>
</dbReference>
<dbReference type="EC" id="5.6.2.2" evidence="10"/>
<feature type="region of interest" description="Disordered" evidence="11">
    <location>
        <begin position="1"/>
        <end position="26"/>
    </location>
</feature>
<comment type="subunit">
    <text evidence="10">Heterotetramer, composed of two GyrA and two GyrB chains. In the heterotetramer, GyrA contains the active site tyrosine that forms a transient covalent intermediate with DNA, while GyrB binds cofactors and catalyzes ATP hydrolysis.</text>
</comment>
<sequence>MAQDHSNPVPPEETNGQPAIPPAGLNDYGASSIQILEGLEAVRKRPGMYIGDTSDGTGLHHLVFEVVDNSIDEALAGHCDDIVVTIHTDNSISVTDNGRGIPTGIKWDDKHEPKRSATEIALTELHAGGKFNQNSYKVSGGLHGVGVSCVNALSSMLRVVVRRDGKVHELEFSKGFVKKSGEVTEQVGPNGEKALVRPMHILDDTDKRGTEVHFLPDTEIFRENNDFHYEILAKRLRELSFLNNGVRIRLLDERTGKEDDFAGAGGVKGFVEFVNKGKQVLHPNAFTAIGESKSDQNTMIGVEVAMQWNSGYNEQVLCFTNNIPQRDGGTHLTGLRAAMTRVINKYIEDNELAKKAKVEISGEDMREGLTCVLSVKVPEPKFSSQTKDKLVSSEVRGPVEDVVANKLNDFLQERPNDAKIIVGKIIEAARAREAARKAREMTRRKGVLDGMGLPGKLADCQEKDPALCEIYIVEGDSAGGSAKQGRDRKFQAILPLRGKILNVEKARYEKLLTSNEIVTLITALGTGIGKAAVESGKSGVDDFDVAKLRYHRIIIMTDADVDGAHIRTLLLTFFYRQMPELVERGHIYIAQPPLYKVKAGKEELYLKDGHELDGFLLRIAMNGARVETGGTDNRTIDGETLNELARKHQVAEQVINRLSGFMDAEALRAIADGVRLNLDTVQDAEASAVALQSKLHELDRLTNAAPAEVAGEFDARTDKPILRISRRHHGNIKSSVITQDFVHGADYKALAEAADTFRGLLGEGAKVIRGEGEKAREEKVGDFRTAMSWLISEAERTTSRQRYKGLGEMNPEQLWETTMDPNVRRLLRVQIDDAIEADRVFTMLMGDEVEPRRDFIESNALRAANIDV</sequence>
<dbReference type="PRINTS" id="PR01159">
    <property type="entry name" value="DNAGYRASEB"/>
</dbReference>
<evidence type="ECO:0000256" key="5">
    <source>
        <dbReference type="ARBA" id="ARBA00022840"/>
    </source>
</evidence>
<dbReference type="InterPro" id="IPR003594">
    <property type="entry name" value="HATPase_dom"/>
</dbReference>
<dbReference type="Gene3D" id="3.40.50.670">
    <property type="match status" value="2"/>
</dbReference>
<gene>
    <name evidence="10 13" type="primary">gyrB</name>
    <name evidence="13" type="ORF">IM787_08080</name>
</gene>
<protein>
    <recommendedName>
        <fullName evidence="10">DNA gyrase subunit B</fullName>
        <ecNumber evidence="10">5.6.2.2</ecNumber>
    </recommendedName>
</protein>
<comment type="cofactor">
    <cofactor evidence="10">
        <name>Mg(2+)</name>
        <dbReference type="ChEBI" id="CHEBI:18420"/>
    </cofactor>
    <cofactor evidence="10">
        <name>Mn(2+)</name>
        <dbReference type="ChEBI" id="CHEBI:29035"/>
    </cofactor>
    <cofactor evidence="10">
        <name>Ca(2+)</name>
        <dbReference type="ChEBI" id="CHEBI:29108"/>
    </cofactor>
    <text evidence="10">Binds two Mg(2+) per subunit. The magnesium ions form salt bridges with both the protein and the DNA. Can also accept other divalent metal cations, such as Mn(2+) or Ca(2+).</text>
</comment>
<dbReference type="CDD" id="cd16928">
    <property type="entry name" value="HATPase_GyrB-like"/>
    <property type="match status" value="1"/>
</dbReference>
<keyword evidence="8" id="KW-0238">DNA-binding</keyword>
<reference evidence="13 14" key="1">
    <citation type="submission" date="2020-10" db="EMBL/GenBank/DDBJ databases">
        <title>Ramlibacter sp. HM2 16S ribosomal RNA gene Genome sequencing and assembly.</title>
        <authorList>
            <person name="Kang M."/>
        </authorList>
    </citation>
    <scope>NUCLEOTIDE SEQUENCE [LARGE SCALE GENOMIC DNA]</scope>
    <source>
        <strain evidence="13 14">HM2</strain>
    </source>
</reference>
<evidence type="ECO:0000256" key="1">
    <source>
        <dbReference type="ARBA" id="ARBA00000185"/>
    </source>
</evidence>
<feature type="site" description="Interaction with DNA" evidence="10">
    <location>
        <position position="499"/>
    </location>
</feature>
<comment type="subcellular location">
    <subcellularLocation>
        <location evidence="10">Cytoplasm</location>
    </subcellularLocation>
</comment>
<comment type="similarity">
    <text evidence="2 10">Belongs to the type II topoisomerase GyrB family.</text>
</comment>
<dbReference type="PANTHER" id="PTHR45866:SF1">
    <property type="entry name" value="DNA GYRASE SUBUNIT B, MITOCHONDRIAL"/>
    <property type="match status" value="1"/>
</dbReference>
<proteinExistence type="inferred from homology"/>
<dbReference type="PRINTS" id="PR00418">
    <property type="entry name" value="TPI2FAMILY"/>
</dbReference>
<dbReference type="Pfam" id="PF00986">
    <property type="entry name" value="DNA_gyraseB_C"/>
    <property type="match status" value="1"/>
</dbReference>
<dbReference type="SMART" id="SM00433">
    <property type="entry name" value="TOP2c"/>
    <property type="match status" value="1"/>
</dbReference>
<evidence type="ECO:0000256" key="7">
    <source>
        <dbReference type="ARBA" id="ARBA00023029"/>
    </source>
</evidence>
<dbReference type="Pfam" id="PF02518">
    <property type="entry name" value="HATPase_c"/>
    <property type="match status" value="1"/>
</dbReference>
<dbReference type="SMART" id="SM00387">
    <property type="entry name" value="HATPase_c"/>
    <property type="match status" value="1"/>
</dbReference>
<dbReference type="Pfam" id="PF01751">
    <property type="entry name" value="Toprim"/>
    <property type="match status" value="1"/>
</dbReference>
<keyword evidence="7 10" id="KW-0799">Topoisomerase</keyword>
<evidence type="ECO:0000256" key="11">
    <source>
        <dbReference type="SAM" id="MobiDB-lite"/>
    </source>
</evidence>
<dbReference type="RefSeq" id="WP_193676116.1">
    <property type="nucleotide sequence ID" value="NZ_JADDIV010000002.1"/>
</dbReference>
<evidence type="ECO:0000313" key="13">
    <source>
        <dbReference type="EMBL" id="MBE7367520.1"/>
    </source>
</evidence>
<organism evidence="13 14">
    <name type="scientific">Ramlibacter pallidus</name>
    <dbReference type="NCBI Taxonomy" id="2780087"/>
    <lineage>
        <taxon>Bacteria</taxon>
        <taxon>Pseudomonadati</taxon>
        <taxon>Pseudomonadota</taxon>
        <taxon>Betaproteobacteria</taxon>
        <taxon>Burkholderiales</taxon>
        <taxon>Comamonadaceae</taxon>
        <taxon>Ramlibacter</taxon>
    </lineage>
</organism>
<dbReference type="SUPFAM" id="SSF56719">
    <property type="entry name" value="Type II DNA topoisomerase"/>
    <property type="match status" value="1"/>
</dbReference>
<keyword evidence="4 10" id="KW-0547">Nucleotide-binding</keyword>
<name>A0ABR9S1Z1_9BURK</name>
<dbReference type="NCBIfam" id="NF004189">
    <property type="entry name" value="PRK05644.1"/>
    <property type="match status" value="1"/>
</dbReference>
<keyword evidence="14" id="KW-1185">Reference proteome</keyword>
<dbReference type="SUPFAM" id="SSF54211">
    <property type="entry name" value="Ribosomal protein S5 domain 2-like"/>
    <property type="match status" value="1"/>
</dbReference>
<evidence type="ECO:0000256" key="6">
    <source>
        <dbReference type="ARBA" id="ARBA00022842"/>
    </source>
</evidence>
<evidence type="ECO:0000256" key="4">
    <source>
        <dbReference type="ARBA" id="ARBA00022741"/>
    </source>
</evidence>
<dbReference type="EMBL" id="JADDIV010000002">
    <property type="protein sequence ID" value="MBE7367520.1"/>
    <property type="molecule type" value="Genomic_DNA"/>
</dbReference>
<dbReference type="InterPro" id="IPR013760">
    <property type="entry name" value="Topo_IIA-like_dom_sf"/>
</dbReference>
<keyword evidence="5 10" id="KW-0067">ATP-binding</keyword>
<dbReference type="InterPro" id="IPR020568">
    <property type="entry name" value="Ribosomal_Su5_D2-typ_SF"/>
</dbReference>
<dbReference type="InterPro" id="IPR000565">
    <property type="entry name" value="Topo_IIA_B"/>
</dbReference>
<evidence type="ECO:0000259" key="12">
    <source>
        <dbReference type="PROSITE" id="PS50880"/>
    </source>
</evidence>
<dbReference type="InterPro" id="IPR001241">
    <property type="entry name" value="Topo_IIA"/>
</dbReference>
<keyword evidence="3 10" id="KW-0479">Metal-binding</keyword>
<dbReference type="InterPro" id="IPR041423">
    <property type="entry name" value="GyrB_insert"/>
</dbReference>
<dbReference type="PROSITE" id="PS50880">
    <property type="entry name" value="TOPRIM"/>
    <property type="match status" value="1"/>
</dbReference>
<dbReference type="CDD" id="cd03366">
    <property type="entry name" value="TOPRIM_TopoIIA_GyrB"/>
    <property type="match status" value="1"/>
</dbReference>
<feature type="binding site" evidence="10">
    <location>
        <position position="474"/>
    </location>
    <ligand>
        <name>Mg(2+)</name>
        <dbReference type="ChEBI" id="CHEBI:18420"/>
        <label>1</label>
        <note>catalytic</note>
    </ligand>
</feature>
<dbReference type="NCBIfam" id="TIGR01059">
    <property type="entry name" value="gyrB"/>
    <property type="match status" value="1"/>
</dbReference>
<dbReference type="SUPFAM" id="SSF55874">
    <property type="entry name" value="ATPase domain of HSP90 chaperone/DNA topoisomerase II/histidine kinase"/>
    <property type="match status" value="1"/>
</dbReference>
<dbReference type="InterPro" id="IPR014721">
    <property type="entry name" value="Ribsml_uS5_D2-typ_fold_subgr"/>
</dbReference>
<evidence type="ECO:0000256" key="2">
    <source>
        <dbReference type="ARBA" id="ARBA00010708"/>
    </source>
</evidence>
<dbReference type="PROSITE" id="PS00177">
    <property type="entry name" value="TOPOISOMERASE_II"/>
    <property type="match status" value="1"/>
</dbReference>
<comment type="function">
    <text evidence="10">A type II topoisomerase that negatively supercoils closed circular double-stranded (ds) DNA in an ATP-dependent manner to modulate DNA topology and maintain chromosomes in an underwound state. Negative supercoiling favors strand separation, and DNA replication, transcription, recombination and repair, all of which involve strand separation. Also able to catalyze the interconversion of other topological isomers of dsDNA rings, including catenanes and knotted rings. Type II topoisomerases break and join 2 DNA strands simultaneously in an ATP-dependent manner.</text>
</comment>
<keyword evidence="9 10" id="KW-0413">Isomerase</keyword>
<dbReference type="HAMAP" id="MF_01898">
    <property type="entry name" value="GyrB"/>
    <property type="match status" value="1"/>
</dbReference>
<keyword evidence="6 10" id="KW-0460">Magnesium</keyword>
<accession>A0ABR9S1Z1</accession>
<dbReference type="Gene3D" id="3.30.230.10">
    <property type="match status" value="1"/>
</dbReference>
<dbReference type="Proteomes" id="UP000806285">
    <property type="component" value="Unassembled WGS sequence"/>
</dbReference>
<dbReference type="CDD" id="cd00822">
    <property type="entry name" value="TopoII_Trans_DNA_gyrase"/>
    <property type="match status" value="1"/>
</dbReference>
<dbReference type="PANTHER" id="PTHR45866">
    <property type="entry name" value="DNA GYRASE/TOPOISOMERASE SUBUNIT B"/>
    <property type="match status" value="1"/>
</dbReference>
<dbReference type="InterPro" id="IPR034160">
    <property type="entry name" value="TOPRIM_GyrB"/>
</dbReference>
<dbReference type="Gene3D" id="3.30.565.10">
    <property type="entry name" value="Histidine kinase-like ATPase, C-terminal domain"/>
    <property type="match status" value="1"/>
</dbReference>
<dbReference type="InterPro" id="IPR018522">
    <property type="entry name" value="TopoIIA_CS"/>
</dbReference>
<dbReference type="InterPro" id="IPR002288">
    <property type="entry name" value="DNA_gyrase_B_C"/>
</dbReference>